<dbReference type="EMBL" id="AOIB01000031">
    <property type="protein sequence ID" value="ELY55362.1"/>
    <property type="molecule type" value="Genomic_DNA"/>
</dbReference>
<comment type="subcellular location">
    <subcellularLocation>
        <location evidence="1">Cell membrane</location>
        <topology evidence="1">Multi-pass membrane protein</topology>
    </subcellularLocation>
</comment>
<feature type="transmembrane region" description="Helical" evidence="6">
    <location>
        <begin position="393"/>
        <end position="413"/>
    </location>
</feature>
<dbReference type="eggNOG" id="arCOG04203">
    <property type="taxonomic scope" value="Archaea"/>
</dbReference>
<dbReference type="GO" id="GO:0005886">
    <property type="term" value="C:plasma membrane"/>
    <property type="evidence" value="ECO:0007669"/>
    <property type="project" value="UniProtKB-SubCell"/>
</dbReference>
<dbReference type="PANTHER" id="PTHR39084:SF1">
    <property type="entry name" value="DUF4010 DOMAIN-CONTAINING PROTEIN"/>
    <property type="match status" value="1"/>
</dbReference>
<feature type="transmembrane region" description="Helical" evidence="6">
    <location>
        <begin position="102"/>
        <end position="128"/>
    </location>
</feature>
<feature type="transmembrane region" description="Helical" evidence="6">
    <location>
        <begin position="176"/>
        <end position="195"/>
    </location>
</feature>
<dbReference type="InterPro" id="IPR003416">
    <property type="entry name" value="MgtC/SapB/SrpB/YhiD_fam"/>
</dbReference>
<dbReference type="AlphaFoldDB" id="L9X172"/>
<evidence type="ECO:0000259" key="7">
    <source>
        <dbReference type="Pfam" id="PF02308"/>
    </source>
</evidence>
<organism evidence="9 10">
    <name type="scientific">Natronococcus amylolyticus DSM 10524</name>
    <dbReference type="NCBI Taxonomy" id="1227497"/>
    <lineage>
        <taxon>Archaea</taxon>
        <taxon>Methanobacteriati</taxon>
        <taxon>Methanobacteriota</taxon>
        <taxon>Stenosarchaea group</taxon>
        <taxon>Halobacteria</taxon>
        <taxon>Halobacteriales</taxon>
        <taxon>Natrialbaceae</taxon>
        <taxon>Natronococcus</taxon>
    </lineage>
</organism>
<evidence type="ECO:0000256" key="6">
    <source>
        <dbReference type="SAM" id="Phobius"/>
    </source>
</evidence>
<gene>
    <name evidence="9" type="ORF">C491_16642</name>
</gene>
<dbReference type="STRING" id="1227497.C491_16642"/>
<protein>
    <submittedName>
        <fullName evidence="9">MgtC/SapB transporter</fullName>
    </submittedName>
</protein>
<evidence type="ECO:0000313" key="9">
    <source>
        <dbReference type="EMBL" id="ELY55362.1"/>
    </source>
</evidence>
<keyword evidence="3 6" id="KW-0812">Transmembrane</keyword>
<evidence type="ECO:0000313" key="10">
    <source>
        <dbReference type="Proteomes" id="UP000011688"/>
    </source>
</evidence>
<proteinExistence type="predicted"/>
<feature type="transmembrane region" description="Helical" evidence="6">
    <location>
        <begin position="202"/>
        <end position="220"/>
    </location>
</feature>
<feature type="domain" description="MgtC/SapB/SrpB/YhiD N-terminal" evidence="7">
    <location>
        <begin position="17"/>
        <end position="134"/>
    </location>
</feature>
<keyword evidence="2" id="KW-1003">Cell membrane</keyword>
<dbReference type="OrthoDB" id="187863at2157"/>
<keyword evidence="10" id="KW-1185">Reference proteome</keyword>
<dbReference type="InterPro" id="IPR049177">
    <property type="entry name" value="MgtC_SapB_SrpB_YhiD_N"/>
</dbReference>
<dbReference type="RefSeq" id="WP_005558218.1">
    <property type="nucleotide sequence ID" value="NZ_AOIB01000031.1"/>
</dbReference>
<keyword evidence="5 6" id="KW-0472">Membrane</keyword>
<dbReference type="Pfam" id="PF13194">
    <property type="entry name" value="DUF4010"/>
    <property type="match status" value="1"/>
</dbReference>
<dbReference type="Pfam" id="PF02308">
    <property type="entry name" value="MgtC"/>
    <property type="match status" value="1"/>
</dbReference>
<feature type="transmembrane region" description="Helical" evidence="6">
    <location>
        <begin position="262"/>
        <end position="283"/>
    </location>
</feature>
<feature type="transmembrane region" description="Helical" evidence="6">
    <location>
        <begin position="144"/>
        <end position="161"/>
    </location>
</feature>
<dbReference type="PRINTS" id="PR01837">
    <property type="entry name" value="MGTCSAPBPROT"/>
</dbReference>
<evidence type="ECO:0000256" key="2">
    <source>
        <dbReference type="ARBA" id="ARBA00022475"/>
    </source>
</evidence>
<feature type="transmembrane region" description="Helical" evidence="6">
    <location>
        <begin position="61"/>
        <end position="82"/>
    </location>
</feature>
<feature type="domain" description="DUF4010" evidence="8">
    <location>
        <begin position="182"/>
        <end position="385"/>
    </location>
</feature>
<feature type="transmembrane region" description="Helical" evidence="6">
    <location>
        <begin position="232"/>
        <end position="250"/>
    </location>
</feature>
<accession>L9X172</accession>
<reference evidence="9 10" key="1">
    <citation type="journal article" date="2014" name="PLoS Genet.">
        <title>Phylogenetically driven sequencing of extremely halophilic archaea reveals strategies for static and dynamic osmo-response.</title>
        <authorList>
            <person name="Becker E.A."/>
            <person name="Seitzer P.M."/>
            <person name="Tritt A."/>
            <person name="Larsen D."/>
            <person name="Krusor M."/>
            <person name="Yao A.I."/>
            <person name="Wu D."/>
            <person name="Madern D."/>
            <person name="Eisen J.A."/>
            <person name="Darling A.E."/>
            <person name="Facciotti M.T."/>
        </authorList>
    </citation>
    <scope>NUCLEOTIDE SEQUENCE [LARGE SCALE GENOMIC DNA]</scope>
    <source>
        <strain evidence="9 10">DSM 10524</strain>
    </source>
</reference>
<dbReference type="PANTHER" id="PTHR39084">
    <property type="entry name" value="MEMBRANE PROTEIN-RELATED"/>
    <property type="match status" value="1"/>
</dbReference>
<feature type="transmembrane region" description="Helical" evidence="6">
    <location>
        <begin position="303"/>
        <end position="321"/>
    </location>
</feature>
<dbReference type="PATRIC" id="fig|1227497.3.peg.3373"/>
<evidence type="ECO:0000256" key="5">
    <source>
        <dbReference type="ARBA" id="ARBA00023136"/>
    </source>
</evidence>
<evidence type="ECO:0000259" key="8">
    <source>
        <dbReference type="Pfam" id="PF13194"/>
    </source>
</evidence>
<name>L9X172_9EURY</name>
<comment type="caution">
    <text evidence="9">The sequence shown here is derived from an EMBL/GenBank/DDBJ whole genome shotgun (WGS) entry which is preliminary data.</text>
</comment>
<dbReference type="Proteomes" id="UP000011688">
    <property type="component" value="Unassembled WGS sequence"/>
</dbReference>
<feature type="transmembrane region" description="Helical" evidence="6">
    <location>
        <begin position="362"/>
        <end position="381"/>
    </location>
</feature>
<sequence length="414" mass="43474">MIDIDVLIHLEEDVARIVIATLLGMFLGLEREWSQKSAGIRTFALISLLAAVFTIIDHEGLLLVGGLLIIAHAVLLAVQSFIEDDIDGLSLTTSVSMLVAYSIGALVANGFLIESVTVAVLSSLLLVLKRELHEFAWGLSREEMRSAVEFVILAFVIYPLLPDETVDPWGAVQPRLIWSLVIAISAIGFVNYVLVKKYQGRGIAVTGFFGGLVNSTAVVAEMGKRADNQSGLLGLAVGAILLANAAMAVRNAVIVVAFVPEAAVIVGAPLGAIALAGVGIAMWQSDWRTEFEADLNSPFSLRNALTFGALFLAVLLLSVAAEELFGTTGFLATTFLAGLVSSGTATTTAVTLVSTGQISQNAAVAGVIAGTAASILVKTFFAASISRELVRPVLFWNLVLIGVGIVFGAPVLLL</sequence>
<evidence type="ECO:0000256" key="3">
    <source>
        <dbReference type="ARBA" id="ARBA00022692"/>
    </source>
</evidence>
<evidence type="ECO:0000256" key="1">
    <source>
        <dbReference type="ARBA" id="ARBA00004651"/>
    </source>
</evidence>
<feature type="transmembrane region" description="Helical" evidence="6">
    <location>
        <begin position="328"/>
        <end position="350"/>
    </location>
</feature>
<dbReference type="InterPro" id="IPR025105">
    <property type="entry name" value="DUF4010"/>
</dbReference>
<keyword evidence="4 6" id="KW-1133">Transmembrane helix</keyword>
<evidence type="ECO:0000256" key="4">
    <source>
        <dbReference type="ARBA" id="ARBA00022989"/>
    </source>
</evidence>
<feature type="transmembrane region" description="Helical" evidence="6">
    <location>
        <begin position="38"/>
        <end position="56"/>
    </location>
</feature>